<evidence type="ECO:0000313" key="1">
    <source>
        <dbReference type="EMBL" id="KAG7526143.1"/>
    </source>
</evidence>
<organism evidence="1 2">
    <name type="scientific">Solea senegalensis</name>
    <name type="common">Senegalese sole</name>
    <dbReference type="NCBI Taxonomy" id="28829"/>
    <lineage>
        <taxon>Eukaryota</taxon>
        <taxon>Metazoa</taxon>
        <taxon>Chordata</taxon>
        <taxon>Craniata</taxon>
        <taxon>Vertebrata</taxon>
        <taxon>Euteleostomi</taxon>
        <taxon>Actinopterygii</taxon>
        <taxon>Neopterygii</taxon>
        <taxon>Teleostei</taxon>
        <taxon>Neoteleostei</taxon>
        <taxon>Acanthomorphata</taxon>
        <taxon>Carangaria</taxon>
        <taxon>Pleuronectiformes</taxon>
        <taxon>Pleuronectoidei</taxon>
        <taxon>Soleidae</taxon>
        <taxon>Solea</taxon>
    </lineage>
</organism>
<reference evidence="1 2" key="1">
    <citation type="journal article" date="2021" name="Sci. Rep.">
        <title>Chromosome anchoring in Senegalese sole (Solea senegalensis) reveals sex-associated markers and genome rearrangements in flatfish.</title>
        <authorList>
            <person name="Guerrero-Cozar I."/>
            <person name="Gomez-Garrido J."/>
            <person name="Berbel C."/>
            <person name="Martinez-Blanch J.F."/>
            <person name="Alioto T."/>
            <person name="Claros M.G."/>
            <person name="Gagnaire P.A."/>
            <person name="Manchado M."/>
        </authorList>
    </citation>
    <scope>NUCLEOTIDE SEQUENCE [LARGE SCALE GENOMIC DNA]</scope>
    <source>
        <strain evidence="1">Sse05_10M</strain>
    </source>
</reference>
<sequence length="196" mass="22810">MDTKYVWEKKPSSEVVMKEKEISPDGRAELLEIGDWLVIYFGNIIIQNLKVCDKTMDNVSDLTLSADVYFCSKTNNCGSVKCMHMNAMNFLSSPPIKFSVSMSLHEWDRMSCEQLLRQRVEGKQNKTPLPIISRRRKVNMNQTLIRSSDTSLRTEGLPVVRQRVTREMLSVEIRHDRCSRPFCHAIIDRRTLRFHT</sequence>
<accession>A0AAV6TAG5</accession>
<name>A0AAV6TAG5_SOLSE</name>
<protein>
    <submittedName>
        <fullName evidence="1">Uncharacterized protein</fullName>
    </submittedName>
</protein>
<dbReference type="EMBL" id="JAGKHQ010000001">
    <property type="protein sequence ID" value="KAG7526143.1"/>
    <property type="molecule type" value="Genomic_DNA"/>
</dbReference>
<evidence type="ECO:0000313" key="2">
    <source>
        <dbReference type="Proteomes" id="UP000693946"/>
    </source>
</evidence>
<dbReference type="AlphaFoldDB" id="A0AAV6TAG5"/>
<keyword evidence="2" id="KW-1185">Reference proteome</keyword>
<proteinExistence type="predicted"/>
<gene>
    <name evidence="1" type="ORF">JOB18_037216</name>
</gene>
<comment type="caution">
    <text evidence="1">The sequence shown here is derived from an EMBL/GenBank/DDBJ whole genome shotgun (WGS) entry which is preliminary data.</text>
</comment>
<dbReference type="Proteomes" id="UP000693946">
    <property type="component" value="Linkage Group LG1"/>
</dbReference>